<dbReference type="AlphaFoldDB" id="A0A2N9ISR6"/>
<reference evidence="2" key="1">
    <citation type="submission" date="2018-02" db="EMBL/GenBank/DDBJ databases">
        <authorList>
            <person name="Cohen D.B."/>
            <person name="Kent A.D."/>
        </authorList>
    </citation>
    <scope>NUCLEOTIDE SEQUENCE</scope>
</reference>
<protein>
    <submittedName>
        <fullName evidence="2">Uncharacterized protein</fullName>
    </submittedName>
</protein>
<sequence>MVLSRRYTVKILWGDENVKPLKEDASILILVEKWLKNPIGVAIWVKGRTPPGTGRAHLFGRGLCLFNQSECHLVVRSFMSRGNPTEVLKWWGRLNSMTRSIVEAASFKHFVETQPTETAKKSLLCALVEKCAFPIGVRPDREYLGVSLGATSADLPILMRAFVGLLRPLLKRQPRWLGLFCSDCPVQLRWGGPRQPLCGLRCHLSGSHYFFCWSFKDLYFTYAMARRPRTHQRERLREFFDSLTPEKNAWVGIDRVGSLAADKKAYSWDQFSHLFEGPGVPAFYMAERVTHQLGKNEDVVPMLPLQFTLFPYEAPDKVILLWRAGIPMLDRLDKDGDFEEYQQSLMPTLFPHPVAPADVPSTSGAIPANLMGLADIIVPSWSVPLYQADGNLRETAITRHTDVLGYHVTHVDLNYMFQLCGNMKTMMTDLSRDCFSRLPGSSSRGAQADPEATKSDSDEDGGAPAAQRGKHFLC</sequence>
<dbReference type="EMBL" id="OIVN01006178">
    <property type="protein sequence ID" value="SPD27061.1"/>
    <property type="molecule type" value="Genomic_DNA"/>
</dbReference>
<accession>A0A2N9ISR6</accession>
<name>A0A2N9ISR6_FAGSY</name>
<gene>
    <name evidence="2" type="ORF">FSB_LOCUS54943</name>
</gene>
<evidence type="ECO:0000313" key="2">
    <source>
        <dbReference type="EMBL" id="SPD27061.1"/>
    </source>
</evidence>
<proteinExistence type="predicted"/>
<organism evidence="2">
    <name type="scientific">Fagus sylvatica</name>
    <name type="common">Beechnut</name>
    <dbReference type="NCBI Taxonomy" id="28930"/>
    <lineage>
        <taxon>Eukaryota</taxon>
        <taxon>Viridiplantae</taxon>
        <taxon>Streptophyta</taxon>
        <taxon>Embryophyta</taxon>
        <taxon>Tracheophyta</taxon>
        <taxon>Spermatophyta</taxon>
        <taxon>Magnoliopsida</taxon>
        <taxon>eudicotyledons</taxon>
        <taxon>Gunneridae</taxon>
        <taxon>Pentapetalae</taxon>
        <taxon>rosids</taxon>
        <taxon>fabids</taxon>
        <taxon>Fagales</taxon>
        <taxon>Fagaceae</taxon>
        <taxon>Fagus</taxon>
    </lineage>
</organism>
<feature type="region of interest" description="Disordered" evidence="1">
    <location>
        <begin position="438"/>
        <end position="474"/>
    </location>
</feature>
<evidence type="ECO:0000256" key="1">
    <source>
        <dbReference type="SAM" id="MobiDB-lite"/>
    </source>
</evidence>